<keyword evidence="3" id="KW-0804">Transcription</keyword>
<protein>
    <submittedName>
        <fullName evidence="5">UpxY family transcription antiterminator</fullName>
    </submittedName>
</protein>
<organism evidence="5 6">
    <name type="scientific">Candidatus Onthomorpha intestinigallinarum</name>
    <dbReference type="NCBI Taxonomy" id="2840880"/>
    <lineage>
        <taxon>Bacteria</taxon>
        <taxon>Pseudomonadati</taxon>
        <taxon>Bacteroidota</taxon>
        <taxon>Bacteroidia</taxon>
        <taxon>Bacteroidales</taxon>
        <taxon>Candidatus Onthomorpha</taxon>
    </lineage>
</organism>
<dbReference type="InterPro" id="IPR006645">
    <property type="entry name" value="NGN-like_dom"/>
</dbReference>
<evidence type="ECO:0000256" key="2">
    <source>
        <dbReference type="ARBA" id="ARBA00023015"/>
    </source>
</evidence>
<reference evidence="5" key="2">
    <citation type="submission" date="2021-04" db="EMBL/GenBank/DDBJ databases">
        <authorList>
            <person name="Gilroy R."/>
        </authorList>
    </citation>
    <scope>NUCLEOTIDE SEQUENCE</scope>
    <source>
        <strain evidence="5">Gambia16-930</strain>
    </source>
</reference>
<dbReference type="AlphaFoldDB" id="A0A9D1UGU0"/>
<dbReference type="InterPro" id="IPR043425">
    <property type="entry name" value="NusG-like"/>
</dbReference>
<keyword evidence="1" id="KW-0889">Transcription antitermination</keyword>
<dbReference type="PANTHER" id="PTHR30265:SF4">
    <property type="entry name" value="KOW MOTIF FAMILY PROTEIN, EXPRESSED"/>
    <property type="match status" value="1"/>
</dbReference>
<sequence length="176" mass="20497">MKQVIGSDKKWYALYVQPRKEKVVDRELTKRGYESYLPLRKELHQWKDRKKMVECPLFNSYVFVRIFENQQWDVLQVPGAGRFVWFGGRPVAVPDYQIESVKILLDRSVDFDLENEYIEKGDLVRIEGGNFAGLTGMVKYCDNGPKFVVAIDSIGINLTVSVDRKDLEKMKNVKNK</sequence>
<evidence type="ECO:0000313" key="6">
    <source>
        <dbReference type="Proteomes" id="UP000824267"/>
    </source>
</evidence>
<reference evidence="5" key="1">
    <citation type="journal article" date="2021" name="PeerJ">
        <title>Extensive microbial diversity within the chicken gut microbiome revealed by metagenomics and culture.</title>
        <authorList>
            <person name="Gilroy R."/>
            <person name="Ravi A."/>
            <person name="Getino M."/>
            <person name="Pursley I."/>
            <person name="Horton D.L."/>
            <person name="Alikhan N.F."/>
            <person name="Baker D."/>
            <person name="Gharbi K."/>
            <person name="Hall N."/>
            <person name="Watson M."/>
            <person name="Adriaenssens E.M."/>
            <person name="Foster-Nyarko E."/>
            <person name="Jarju S."/>
            <person name="Secka A."/>
            <person name="Antonio M."/>
            <person name="Oren A."/>
            <person name="Chaudhuri R.R."/>
            <person name="La Ragione R."/>
            <person name="Hildebrand F."/>
            <person name="Pallen M.J."/>
        </authorList>
    </citation>
    <scope>NUCLEOTIDE SEQUENCE</scope>
    <source>
        <strain evidence="5">Gambia16-930</strain>
    </source>
</reference>
<dbReference type="SUPFAM" id="SSF82679">
    <property type="entry name" value="N-utilization substance G protein NusG, N-terminal domain"/>
    <property type="match status" value="1"/>
</dbReference>
<dbReference type="InterPro" id="IPR008991">
    <property type="entry name" value="Translation_prot_SH3-like_sf"/>
</dbReference>
<gene>
    <name evidence="5" type="ORF">IAC47_03450</name>
</gene>
<dbReference type="Gene3D" id="3.30.70.940">
    <property type="entry name" value="NusG, N-terminal domain"/>
    <property type="match status" value="1"/>
</dbReference>
<dbReference type="SUPFAM" id="SSF50104">
    <property type="entry name" value="Translation proteins SH3-like domain"/>
    <property type="match status" value="1"/>
</dbReference>
<keyword evidence="2" id="KW-0805">Transcription regulation</keyword>
<comment type="caution">
    <text evidence="5">The sequence shown here is derived from an EMBL/GenBank/DDBJ whole genome shotgun (WGS) entry which is preliminary data.</text>
</comment>
<name>A0A9D1UGU0_9BACT</name>
<evidence type="ECO:0000313" key="5">
    <source>
        <dbReference type="EMBL" id="HIW87312.1"/>
    </source>
</evidence>
<evidence type="ECO:0000256" key="1">
    <source>
        <dbReference type="ARBA" id="ARBA00022814"/>
    </source>
</evidence>
<dbReference type="EMBL" id="DXGG01000117">
    <property type="protein sequence ID" value="HIW87312.1"/>
    <property type="molecule type" value="Genomic_DNA"/>
</dbReference>
<feature type="domain" description="NusG-like N-terminal" evidence="4">
    <location>
        <begin position="8"/>
        <end position="105"/>
    </location>
</feature>
<dbReference type="SMART" id="SM00738">
    <property type="entry name" value="NGN"/>
    <property type="match status" value="1"/>
</dbReference>
<evidence type="ECO:0000256" key="3">
    <source>
        <dbReference type="ARBA" id="ARBA00023163"/>
    </source>
</evidence>
<dbReference type="NCBIfam" id="NF033644">
    <property type="entry name" value="antiterm_UpxY"/>
    <property type="match status" value="1"/>
</dbReference>
<dbReference type="PANTHER" id="PTHR30265">
    <property type="entry name" value="RHO-INTERACTING TRANSCRIPTION TERMINATION FACTOR NUSG"/>
    <property type="match status" value="1"/>
</dbReference>
<dbReference type="Pfam" id="PF02357">
    <property type="entry name" value="NusG"/>
    <property type="match status" value="1"/>
</dbReference>
<dbReference type="InterPro" id="IPR036735">
    <property type="entry name" value="NGN_dom_sf"/>
</dbReference>
<accession>A0A9D1UGU0</accession>
<dbReference type="Proteomes" id="UP000824267">
    <property type="component" value="Unassembled WGS sequence"/>
</dbReference>
<proteinExistence type="predicted"/>
<evidence type="ECO:0000259" key="4">
    <source>
        <dbReference type="SMART" id="SM00738"/>
    </source>
</evidence>
<dbReference type="GO" id="GO:0006354">
    <property type="term" value="P:DNA-templated transcription elongation"/>
    <property type="evidence" value="ECO:0007669"/>
    <property type="project" value="InterPro"/>
</dbReference>
<dbReference type="GO" id="GO:0031564">
    <property type="term" value="P:transcription antitermination"/>
    <property type="evidence" value="ECO:0007669"/>
    <property type="project" value="UniProtKB-KW"/>
</dbReference>